<organism evidence="3 4">
    <name type="scientific">Saccharothrix syringae</name>
    <name type="common">Nocardiopsis syringae</name>
    <dbReference type="NCBI Taxonomy" id="103733"/>
    <lineage>
        <taxon>Bacteria</taxon>
        <taxon>Bacillati</taxon>
        <taxon>Actinomycetota</taxon>
        <taxon>Actinomycetes</taxon>
        <taxon>Pseudonocardiales</taxon>
        <taxon>Pseudonocardiaceae</taxon>
        <taxon>Saccharothrix</taxon>
    </lineage>
</organism>
<dbReference type="Pfam" id="PF13561">
    <property type="entry name" value="adh_short_C2"/>
    <property type="match status" value="1"/>
</dbReference>
<dbReference type="FunFam" id="3.40.50.720:FF:000084">
    <property type="entry name" value="Short-chain dehydrogenase reductase"/>
    <property type="match status" value="1"/>
</dbReference>
<dbReference type="KEGG" id="ssyi:EKG83_18675"/>
<comment type="similarity">
    <text evidence="1">Belongs to the short-chain dehydrogenases/reductases (SDR) family.</text>
</comment>
<name>A0A5Q0GZ29_SACSY</name>
<evidence type="ECO:0000256" key="2">
    <source>
        <dbReference type="ARBA" id="ARBA00023002"/>
    </source>
</evidence>
<proteinExistence type="inferred from homology"/>
<dbReference type="InterPro" id="IPR036291">
    <property type="entry name" value="NAD(P)-bd_dom_sf"/>
</dbReference>
<dbReference type="EMBL" id="CP034550">
    <property type="protein sequence ID" value="QFZ19199.1"/>
    <property type="molecule type" value="Genomic_DNA"/>
</dbReference>
<dbReference type="OrthoDB" id="517007at2"/>
<dbReference type="RefSeq" id="WP_033434360.1">
    <property type="nucleotide sequence ID" value="NZ_CP034550.1"/>
</dbReference>
<keyword evidence="4" id="KW-1185">Reference proteome</keyword>
<evidence type="ECO:0000313" key="3">
    <source>
        <dbReference type="EMBL" id="QFZ19199.1"/>
    </source>
</evidence>
<protein>
    <submittedName>
        <fullName evidence="3">SDR family oxidoreductase</fullName>
    </submittedName>
</protein>
<dbReference type="AlphaFoldDB" id="A0A5Q0GZ29"/>
<gene>
    <name evidence="3" type="ORF">EKG83_18675</name>
</gene>
<sequence length="251" mass="25463">MSLLAGKVVLVTGASRGIGAAAARLFAAEGAHVVLGARGADRLAEVADGIDGALAVPADLSTAAGVDRLVGEALGRHGRIDGAYLNAAVGHADAGTLVELTEALWDEVHGTTLKGVWLALRAVLPPMLDRGRGSVVVAGSVASLTGGIGDAGYQAAKHGVIGLVRAAVAEFSPRGVRVNAIAPGAILTEKVRSDFAALPRAREAFERHTPLRRPGAPEEVAEAAAWLLSDRSSYVTGTVLPVDGGLLATRL</sequence>
<dbReference type="InterPro" id="IPR002347">
    <property type="entry name" value="SDR_fam"/>
</dbReference>
<accession>A0A5Q0GZ29</accession>
<dbReference type="PANTHER" id="PTHR24321:SF8">
    <property type="entry name" value="ESTRADIOL 17-BETA-DEHYDROGENASE 8-RELATED"/>
    <property type="match status" value="1"/>
</dbReference>
<dbReference type="Proteomes" id="UP000325787">
    <property type="component" value="Chromosome"/>
</dbReference>
<keyword evidence="2" id="KW-0560">Oxidoreductase</keyword>
<dbReference type="GO" id="GO:0016491">
    <property type="term" value="F:oxidoreductase activity"/>
    <property type="evidence" value="ECO:0007669"/>
    <property type="project" value="UniProtKB-KW"/>
</dbReference>
<dbReference type="PANTHER" id="PTHR24321">
    <property type="entry name" value="DEHYDROGENASES, SHORT CHAIN"/>
    <property type="match status" value="1"/>
</dbReference>
<evidence type="ECO:0000256" key="1">
    <source>
        <dbReference type="ARBA" id="ARBA00006484"/>
    </source>
</evidence>
<dbReference type="SUPFAM" id="SSF51735">
    <property type="entry name" value="NAD(P)-binding Rossmann-fold domains"/>
    <property type="match status" value="1"/>
</dbReference>
<dbReference type="Gene3D" id="3.40.50.720">
    <property type="entry name" value="NAD(P)-binding Rossmann-like Domain"/>
    <property type="match status" value="1"/>
</dbReference>
<evidence type="ECO:0000313" key="4">
    <source>
        <dbReference type="Proteomes" id="UP000325787"/>
    </source>
</evidence>
<reference evidence="4" key="1">
    <citation type="journal article" date="2021" name="Curr. Microbiol.">
        <title>Complete genome of nocamycin-producing strain Saccharothrix syringae NRRL B-16468 reveals the biosynthetic potential for secondary metabolites.</title>
        <authorList>
            <person name="Mo X."/>
            <person name="Yang S."/>
        </authorList>
    </citation>
    <scope>NUCLEOTIDE SEQUENCE [LARGE SCALE GENOMIC DNA]</scope>
    <source>
        <strain evidence="4">ATCC 51364 / DSM 43886 / JCM 6844 / KCTC 9398 / NBRC 14523 / NRRL B-16468 / INA 2240</strain>
    </source>
</reference>
<dbReference type="PRINTS" id="PR00081">
    <property type="entry name" value="GDHRDH"/>
</dbReference>